<evidence type="ECO:0000313" key="3">
    <source>
        <dbReference type="Proteomes" id="UP001163115"/>
    </source>
</evidence>
<accession>A0ABY7AAE4</accession>
<name>A0ABY7AAE4_9FIRM</name>
<gene>
    <name evidence="2" type="ORF">OW255_14870</name>
</gene>
<dbReference type="Proteomes" id="UP001163115">
    <property type="component" value="Chromosome"/>
</dbReference>
<dbReference type="Pfam" id="PF02559">
    <property type="entry name" value="CarD_TRCF_RID"/>
    <property type="match status" value="1"/>
</dbReference>
<feature type="domain" description="CarD-like/TRCF RNAP-interacting" evidence="1">
    <location>
        <begin position="1"/>
        <end position="114"/>
    </location>
</feature>
<evidence type="ECO:0000313" key="2">
    <source>
        <dbReference type="EMBL" id="WAJ22844.1"/>
    </source>
</evidence>
<organism evidence="2 3">
    <name type="scientific">Lacrimispora xylanolytica</name>
    <dbReference type="NCBI Taxonomy" id="29375"/>
    <lineage>
        <taxon>Bacteria</taxon>
        <taxon>Bacillati</taxon>
        <taxon>Bacillota</taxon>
        <taxon>Clostridia</taxon>
        <taxon>Lachnospirales</taxon>
        <taxon>Lachnospiraceae</taxon>
        <taxon>Lacrimispora</taxon>
    </lineage>
</organism>
<sequence length="179" mass="20382">MFQVNDLVMYGTHGICKVNAIGSLAMSAAQEDRLYYTLKPLYEEQHSAVYTPVDNKKAAIRPAVTKEEALELIDQIPDIETIWVVDDRQREGKYKEIMQRNEGTGWMQIIKTLYLKKQKRLAEGKKSTAKDDFYFNMAQELLYGELAAALLMDRTKVKGLVEEQVSQEDSPVASVDIKS</sequence>
<dbReference type="EMBL" id="CP113524">
    <property type="protein sequence ID" value="WAJ22844.1"/>
    <property type="molecule type" value="Genomic_DNA"/>
</dbReference>
<reference evidence="2" key="1">
    <citation type="submission" date="2022-11" db="EMBL/GenBank/DDBJ databases">
        <title>Lacrimispora xylanolytica sy1, complete genome.</title>
        <authorList>
            <person name="Choi S."/>
        </authorList>
    </citation>
    <scope>NUCLEOTIDE SEQUENCE</scope>
    <source>
        <strain evidence="2">Sy1</strain>
    </source>
</reference>
<proteinExistence type="predicted"/>
<dbReference type="RefSeq" id="WP_268114500.1">
    <property type="nucleotide sequence ID" value="NZ_CP113524.1"/>
</dbReference>
<dbReference type="InterPro" id="IPR003711">
    <property type="entry name" value="CarD-like/TRCF_RID"/>
</dbReference>
<dbReference type="Gene3D" id="1.20.58.1290">
    <property type="entry name" value="CarD-like, C-terminal domain"/>
    <property type="match status" value="1"/>
</dbReference>
<dbReference type="InterPro" id="IPR042215">
    <property type="entry name" value="CarD-like_C"/>
</dbReference>
<evidence type="ECO:0000259" key="1">
    <source>
        <dbReference type="SMART" id="SM01058"/>
    </source>
</evidence>
<dbReference type="Gene3D" id="2.40.10.170">
    <property type="match status" value="1"/>
</dbReference>
<keyword evidence="3" id="KW-1185">Reference proteome</keyword>
<dbReference type="SMART" id="SM01058">
    <property type="entry name" value="CarD_TRCF"/>
    <property type="match status" value="1"/>
</dbReference>
<protein>
    <submittedName>
        <fullName evidence="2">CarD family transcriptional regulator</fullName>
    </submittedName>
</protein>